<gene>
    <name evidence="1" type="ORF">SNEC2469_LOCUS24679</name>
</gene>
<sequence length="307" mass="33109">MLRSFVSARTLDHSLAMVVHVVFAAGILSTAAPWSAVLPEGALLVPVEYRPFSSSKPEAAVDFASTAALRLLSEALNLSASNTTYALASHSAGGAAVYQSLDFLALLTEDPSRGFKEILGLAESCLPEPEVEELKGRLAKTTRPLLPVAVLSFEGSLMPCDVDGWAADWALSTTPPKDEPWIQPALEDPGSQWTWFMARACCRSLMERCAADPPVHLRSISQFFLLPAGPRFFYVAGAESKKRNDVVFPALKKASAGSPGRLELKEIPHAGHNMHRDAPEAATRCQIRAFSCFVSGSQLQLQADTDN</sequence>
<dbReference type="AlphaFoldDB" id="A0A812ZFW2"/>
<organism evidence="1 2">
    <name type="scientific">Symbiodinium necroappetens</name>
    <dbReference type="NCBI Taxonomy" id="1628268"/>
    <lineage>
        <taxon>Eukaryota</taxon>
        <taxon>Sar</taxon>
        <taxon>Alveolata</taxon>
        <taxon>Dinophyceae</taxon>
        <taxon>Suessiales</taxon>
        <taxon>Symbiodiniaceae</taxon>
        <taxon>Symbiodinium</taxon>
    </lineage>
</organism>
<dbReference type="SUPFAM" id="SSF53474">
    <property type="entry name" value="alpha/beta-Hydrolases"/>
    <property type="match status" value="1"/>
</dbReference>
<dbReference type="Proteomes" id="UP000601435">
    <property type="component" value="Unassembled WGS sequence"/>
</dbReference>
<accession>A0A812ZFW2</accession>
<keyword evidence="2" id="KW-1185">Reference proteome</keyword>
<dbReference type="InterPro" id="IPR029058">
    <property type="entry name" value="AB_hydrolase_fold"/>
</dbReference>
<dbReference type="OrthoDB" id="413401at2759"/>
<name>A0A812ZFW2_9DINO</name>
<evidence type="ECO:0000313" key="2">
    <source>
        <dbReference type="Proteomes" id="UP000601435"/>
    </source>
</evidence>
<reference evidence="1" key="1">
    <citation type="submission" date="2021-02" db="EMBL/GenBank/DDBJ databases">
        <authorList>
            <person name="Dougan E. K."/>
            <person name="Rhodes N."/>
            <person name="Thang M."/>
            <person name="Chan C."/>
        </authorList>
    </citation>
    <scope>NUCLEOTIDE SEQUENCE</scope>
</reference>
<dbReference type="EMBL" id="CAJNJA010047852">
    <property type="protein sequence ID" value="CAE7826996.1"/>
    <property type="molecule type" value="Genomic_DNA"/>
</dbReference>
<proteinExistence type="predicted"/>
<dbReference type="Gene3D" id="3.40.50.1820">
    <property type="entry name" value="alpha/beta hydrolase"/>
    <property type="match status" value="1"/>
</dbReference>
<protein>
    <recommendedName>
        <fullName evidence="3">AB hydrolase-1 domain-containing protein</fullName>
    </recommendedName>
</protein>
<evidence type="ECO:0008006" key="3">
    <source>
        <dbReference type="Google" id="ProtNLM"/>
    </source>
</evidence>
<comment type="caution">
    <text evidence="1">The sequence shown here is derived from an EMBL/GenBank/DDBJ whole genome shotgun (WGS) entry which is preliminary data.</text>
</comment>
<evidence type="ECO:0000313" key="1">
    <source>
        <dbReference type="EMBL" id="CAE7826996.1"/>
    </source>
</evidence>